<keyword evidence="5" id="KW-0119">Carbohydrate metabolism</keyword>
<dbReference type="RefSeq" id="WP_308371486.1">
    <property type="nucleotide sequence ID" value="NZ_CP124545.1"/>
</dbReference>
<proteinExistence type="inferred from homology"/>
<dbReference type="CDD" id="cd00452">
    <property type="entry name" value="KDPG_aldolase"/>
    <property type="match status" value="1"/>
</dbReference>
<evidence type="ECO:0000313" key="7">
    <source>
        <dbReference type="Proteomes" id="UP001230933"/>
    </source>
</evidence>
<evidence type="ECO:0000256" key="2">
    <source>
        <dbReference type="ARBA" id="ARBA00006906"/>
    </source>
</evidence>
<evidence type="ECO:0000256" key="1">
    <source>
        <dbReference type="ARBA" id="ARBA00004761"/>
    </source>
</evidence>
<evidence type="ECO:0000256" key="5">
    <source>
        <dbReference type="ARBA" id="ARBA00023277"/>
    </source>
</evidence>
<protein>
    <submittedName>
        <fullName evidence="6">Bifunctional 4-hydroxy-2-oxoglutarate aldolase/2-dehydro-3-deoxy-phosphogluconate aldolase</fullName>
    </submittedName>
</protein>
<dbReference type="Gene3D" id="3.20.20.70">
    <property type="entry name" value="Aldolase class I"/>
    <property type="match status" value="1"/>
</dbReference>
<accession>A0AAX3ZXZ4</accession>
<dbReference type="AlphaFoldDB" id="A0AAX3ZXZ4"/>
<dbReference type="SUPFAM" id="SSF51569">
    <property type="entry name" value="Aldolase"/>
    <property type="match status" value="1"/>
</dbReference>
<evidence type="ECO:0000256" key="3">
    <source>
        <dbReference type="ARBA" id="ARBA00011233"/>
    </source>
</evidence>
<comment type="subunit">
    <text evidence="3">Homotrimer.</text>
</comment>
<dbReference type="GO" id="GO:0016829">
    <property type="term" value="F:lyase activity"/>
    <property type="evidence" value="ECO:0007669"/>
    <property type="project" value="UniProtKB-KW"/>
</dbReference>
<organism evidence="6 7">
    <name type="scientific">Rhodococcus erythropolis</name>
    <name type="common">Arthrobacter picolinophilus</name>
    <dbReference type="NCBI Taxonomy" id="1833"/>
    <lineage>
        <taxon>Bacteria</taxon>
        <taxon>Bacillati</taxon>
        <taxon>Actinomycetota</taxon>
        <taxon>Actinomycetes</taxon>
        <taxon>Mycobacteriales</taxon>
        <taxon>Nocardiaceae</taxon>
        <taxon>Rhodococcus</taxon>
        <taxon>Rhodococcus erythropolis group</taxon>
    </lineage>
</organism>
<keyword evidence="4" id="KW-0456">Lyase</keyword>
<gene>
    <name evidence="6" type="ORF">QIE55_31990</name>
</gene>
<dbReference type="NCBIfam" id="TIGR01182">
    <property type="entry name" value="eda"/>
    <property type="match status" value="1"/>
</dbReference>
<comment type="similarity">
    <text evidence="2">Belongs to the KHG/KDPG aldolase family.</text>
</comment>
<reference evidence="6" key="1">
    <citation type="submission" date="2023-08" db="EMBL/GenBank/DDBJ databases">
        <title>Isolation and Characterization of Rhodococcus erythropolis MGMM8.</title>
        <authorList>
            <person name="Diabankana R.G.C."/>
            <person name="Afordoanyi D.M."/>
            <person name="Validov S.Z."/>
        </authorList>
    </citation>
    <scope>NUCLEOTIDE SEQUENCE</scope>
    <source>
        <strain evidence="6">MGMM8</strain>
    </source>
</reference>
<dbReference type="Proteomes" id="UP001230933">
    <property type="component" value="Chromosome"/>
</dbReference>
<evidence type="ECO:0000256" key="4">
    <source>
        <dbReference type="ARBA" id="ARBA00023239"/>
    </source>
</evidence>
<dbReference type="InterPro" id="IPR013785">
    <property type="entry name" value="Aldolase_TIM"/>
</dbReference>
<dbReference type="InterPro" id="IPR000887">
    <property type="entry name" value="Aldlse_KDPG_KHG"/>
</dbReference>
<dbReference type="PANTHER" id="PTHR30246">
    <property type="entry name" value="2-KETO-3-DEOXY-6-PHOSPHOGLUCONATE ALDOLASE"/>
    <property type="match status" value="1"/>
</dbReference>
<evidence type="ECO:0000313" key="6">
    <source>
        <dbReference type="EMBL" id="WMN01918.1"/>
    </source>
</evidence>
<name>A0AAX3ZXZ4_RHOER</name>
<comment type="pathway">
    <text evidence="1">Carbohydrate acid metabolism.</text>
</comment>
<dbReference type="Pfam" id="PF01081">
    <property type="entry name" value="Aldolase"/>
    <property type="match status" value="1"/>
</dbReference>
<dbReference type="EMBL" id="CP124545">
    <property type="protein sequence ID" value="WMN01918.1"/>
    <property type="molecule type" value="Genomic_DNA"/>
</dbReference>
<dbReference type="PANTHER" id="PTHR30246:SF1">
    <property type="entry name" value="2-DEHYDRO-3-DEOXY-6-PHOSPHOGALACTONATE ALDOLASE-RELATED"/>
    <property type="match status" value="1"/>
</dbReference>
<sequence length="222" mass="22781">MIEIDVLRHDRALTVVRADNIPDAVDLCNALSAGGIRTVELTFTTPDVLHHVNRAASAAESTNVVLGVGTVMTGEQARAAIDAGARFLVTPGIRTEVAMVATANSIPVFLGAATPTEVAIAVDLGSVAVKIFPARALGPAYLTDLRGPYPDIELLPSGGINAANARAFLAAGALAVCAGTSIVPPASIAAGNWSDITDRAKQFVAALTPADSHVSRSLLERP</sequence>